<dbReference type="PANTHER" id="PTHR36844:SF1">
    <property type="entry name" value="PROTEASE PRSW"/>
    <property type="match status" value="1"/>
</dbReference>
<evidence type="ECO:0000313" key="14">
    <source>
        <dbReference type="Proteomes" id="UP000027931"/>
    </source>
</evidence>
<feature type="transmembrane region" description="Helical" evidence="12">
    <location>
        <begin position="35"/>
        <end position="56"/>
    </location>
</feature>
<evidence type="ECO:0000256" key="11">
    <source>
        <dbReference type="PIRNR" id="PIRNR016933"/>
    </source>
</evidence>
<dbReference type="InterPro" id="IPR023596">
    <property type="entry name" value="Peptidase_PrsW_arch/bac"/>
</dbReference>
<dbReference type="AlphaFoldDB" id="A0A074LUS1"/>
<keyword evidence="8 12" id="KW-1133">Transmembrane helix</keyword>
<evidence type="ECO:0000256" key="1">
    <source>
        <dbReference type="ARBA" id="ARBA00004651"/>
    </source>
</evidence>
<feature type="transmembrane region" description="Helical" evidence="12">
    <location>
        <begin position="127"/>
        <end position="150"/>
    </location>
</feature>
<feature type="transmembrane region" description="Helical" evidence="12">
    <location>
        <begin position="68"/>
        <end position="88"/>
    </location>
</feature>
<evidence type="ECO:0000256" key="6">
    <source>
        <dbReference type="ARBA" id="ARBA00022692"/>
    </source>
</evidence>
<keyword evidence="7 11" id="KW-0378">Hydrolase</keyword>
<dbReference type="EC" id="3.4.-.-" evidence="11"/>
<evidence type="ECO:0000256" key="8">
    <source>
        <dbReference type="ARBA" id="ARBA00022989"/>
    </source>
</evidence>
<evidence type="ECO:0000313" key="13">
    <source>
        <dbReference type="EMBL" id="KEO83658.1"/>
    </source>
</evidence>
<gene>
    <name evidence="13" type="ORF">EL26_08340</name>
</gene>
<keyword evidence="4 11" id="KW-1003">Cell membrane</keyword>
<feature type="transmembrane region" description="Helical" evidence="12">
    <location>
        <begin position="6"/>
        <end position="23"/>
    </location>
</feature>
<comment type="caution">
    <text evidence="13">The sequence shown here is derived from an EMBL/GenBank/DDBJ whole genome shotgun (WGS) entry which is preliminary data.</text>
</comment>
<organism evidence="13 14">
    <name type="scientific">Tumebacillus flagellatus</name>
    <dbReference type="NCBI Taxonomy" id="1157490"/>
    <lineage>
        <taxon>Bacteria</taxon>
        <taxon>Bacillati</taxon>
        <taxon>Bacillota</taxon>
        <taxon>Bacilli</taxon>
        <taxon>Bacillales</taxon>
        <taxon>Alicyclobacillaceae</taxon>
        <taxon>Tumebacillus</taxon>
    </lineage>
</organism>
<comment type="similarity">
    <text evidence="2 11">Belongs to the protease PrsW family.</text>
</comment>
<keyword evidence="6 12" id="KW-0812">Transmembrane</keyword>
<dbReference type="InterPro" id="IPR026898">
    <property type="entry name" value="PrsW"/>
</dbReference>
<protein>
    <recommendedName>
        <fullName evidence="3 11">Protease PrsW</fullName>
        <ecNumber evidence="11">3.4.-.-</ecNumber>
    </recommendedName>
    <alternativeName>
        <fullName evidence="10 11">Protease responsible for activating sigma-W</fullName>
    </alternativeName>
</protein>
<dbReference type="Pfam" id="PF13367">
    <property type="entry name" value="PrsW-protease"/>
    <property type="match status" value="1"/>
</dbReference>
<name>A0A074LUS1_9BACL</name>
<keyword evidence="5 11" id="KW-0645">Protease</keyword>
<reference evidence="13 14" key="1">
    <citation type="journal article" date="2013" name="Int. J. Syst. Evol. Microbiol.">
        <title>Tumebacillus flagellatus sp. nov., an alpha-amylase/pullulanase-producing bacterium isolated from cassava wastewater.</title>
        <authorList>
            <person name="Wang Q."/>
            <person name="Xie N."/>
            <person name="Qin Y."/>
            <person name="Shen N."/>
            <person name="Zhu J."/>
            <person name="Mi H."/>
            <person name="Huang R."/>
        </authorList>
    </citation>
    <scope>NUCLEOTIDE SEQUENCE [LARGE SCALE GENOMIC DNA]</scope>
    <source>
        <strain evidence="13 14">GST4</strain>
    </source>
</reference>
<feature type="transmembrane region" description="Helical" evidence="12">
    <location>
        <begin position="162"/>
        <end position="182"/>
    </location>
</feature>
<dbReference type="STRING" id="1157490.EL26_08340"/>
<comment type="subcellular location">
    <subcellularLocation>
        <location evidence="1">Cell membrane</location>
        <topology evidence="1">Multi-pass membrane protein</topology>
    </subcellularLocation>
</comment>
<dbReference type="GO" id="GO:0008233">
    <property type="term" value="F:peptidase activity"/>
    <property type="evidence" value="ECO:0007669"/>
    <property type="project" value="UniProtKB-KW"/>
</dbReference>
<proteinExistence type="inferred from homology"/>
<dbReference type="OrthoDB" id="5504276at2"/>
<dbReference type="GO" id="GO:0005886">
    <property type="term" value="C:plasma membrane"/>
    <property type="evidence" value="ECO:0007669"/>
    <property type="project" value="UniProtKB-SubCell"/>
</dbReference>
<feature type="transmembrane region" description="Helical" evidence="12">
    <location>
        <begin position="188"/>
        <end position="206"/>
    </location>
</feature>
<sequence>MNVFLLIGCAVAPALALLSYFYIRDRYDTEPLRLVGLLFFVGMVSALPVMYFVHWVDNYMISPYAHTFLVVAVVEELSKFLLTYWFAVRHREFDEEYDGIVYAVAASLGFATVENIIKVLSLGWDAVAFRTLFTVPGHALFGVIMGYYLGKAKFADTSRKRWINGLLAFGSPWLIHSTYDSLLISNQTWLVALTVPFMVGLWINGLRKVRQAQERSPFKPLEENVRDV</sequence>
<accession>A0A074LUS1</accession>
<evidence type="ECO:0000256" key="5">
    <source>
        <dbReference type="ARBA" id="ARBA00022670"/>
    </source>
</evidence>
<dbReference type="GO" id="GO:0006508">
    <property type="term" value="P:proteolysis"/>
    <property type="evidence" value="ECO:0007669"/>
    <property type="project" value="UniProtKB-KW"/>
</dbReference>
<dbReference type="eggNOG" id="COG2339">
    <property type="taxonomic scope" value="Bacteria"/>
</dbReference>
<evidence type="ECO:0000256" key="10">
    <source>
        <dbReference type="ARBA" id="ARBA00030345"/>
    </source>
</evidence>
<comment type="function">
    <text evidence="11">Involved in the degradation of specific anti-sigma factors.</text>
</comment>
<dbReference type="PANTHER" id="PTHR36844">
    <property type="entry name" value="PROTEASE PRSW"/>
    <property type="match status" value="1"/>
</dbReference>
<dbReference type="PIRSF" id="PIRSF016933">
    <property type="entry name" value="PrsW"/>
    <property type="match status" value="1"/>
</dbReference>
<evidence type="ECO:0000256" key="7">
    <source>
        <dbReference type="ARBA" id="ARBA00022801"/>
    </source>
</evidence>
<evidence type="ECO:0000256" key="3">
    <source>
        <dbReference type="ARBA" id="ARBA00018997"/>
    </source>
</evidence>
<evidence type="ECO:0000256" key="12">
    <source>
        <dbReference type="SAM" id="Phobius"/>
    </source>
</evidence>
<keyword evidence="14" id="KW-1185">Reference proteome</keyword>
<evidence type="ECO:0000256" key="4">
    <source>
        <dbReference type="ARBA" id="ARBA00022475"/>
    </source>
</evidence>
<dbReference type="RefSeq" id="WP_052036129.1">
    <property type="nucleotide sequence ID" value="NZ_JMIR01000009.1"/>
</dbReference>
<feature type="transmembrane region" description="Helical" evidence="12">
    <location>
        <begin position="100"/>
        <end position="121"/>
    </location>
</feature>
<dbReference type="EMBL" id="JMIR01000009">
    <property type="protein sequence ID" value="KEO83658.1"/>
    <property type="molecule type" value="Genomic_DNA"/>
</dbReference>
<keyword evidence="9 11" id="KW-0472">Membrane</keyword>
<dbReference type="Proteomes" id="UP000027931">
    <property type="component" value="Unassembled WGS sequence"/>
</dbReference>
<evidence type="ECO:0000256" key="9">
    <source>
        <dbReference type="ARBA" id="ARBA00023136"/>
    </source>
</evidence>
<evidence type="ECO:0000256" key="2">
    <source>
        <dbReference type="ARBA" id="ARBA00009165"/>
    </source>
</evidence>